<dbReference type="Proteomes" id="UP000236569">
    <property type="component" value="Unassembled WGS sequence"/>
</dbReference>
<evidence type="ECO:0000256" key="2">
    <source>
        <dbReference type="ARBA" id="ARBA00008114"/>
    </source>
</evidence>
<accession>A0A2I9CSG8</accession>
<evidence type="ECO:0000256" key="7">
    <source>
        <dbReference type="ARBA" id="ARBA00023136"/>
    </source>
</evidence>
<dbReference type="InterPro" id="IPR036837">
    <property type="entry name" value="Cation_efflux_CTD_sf"/>
</dbReference>
<evidence type="ECO:0000256" key="1">
    <source>
        <dbReference type="ARBA" id="ARBA00004651"/>
    </source>
</evidence>
<dbReference type="GO" id="GO:0005886">
    <property type="term" value="C:plasma membrane"/>
    <property type="evidence" value="ECO:0007669"/>
    <property type="project" value="UniProtKB-SubCell"/>
</dbReference>
<keyword evidence="12" id="KW-1185">Reference proteome</keyword>
<evidence type="ECO:0000256" key="6">
    <source>
        <dbReference type="ARBA" id="ARBA00022989"/>
    </source>
</evidence>
<keyword evidence="6 8" id="KW-1133">Transmembrane helix</keyword>
<dbReference type="SUPFAM" id="SSF160240">
    <property type="entry name" value="Cation efflux protein cytoplasmic domain-like"/>
    <property type="match status" value="1"/>
</dbReference>
<dbReference type="InterPro" id="IPR058533">
    <property type="entry name" value="Cation_efflux_TM"/>
</dbReference>
<evidence type="ECO:0000259" key="10">
    <source>
        <dbReference type="Pfam" id="PF16916"/>
    </source>
</evidence>
<evidence type="ECO:0000256" key="3">
    <source>
        <dbReference type="ARBA" id="ARBA00022448"/>
    </source>
</evidence>
<feature type="domain" description="Cation efflux protein cytoplasmic" evidence="10">
    <location>
        <begin position="207"/>
        <end position="284"/>
    </location>
</feature>
<dbReference type="EMBL" id="BFAG01000002">
    <property type="protein sequence ID" value="GBF04603.1"/>
    <property type="molecule type" value="Genomic_DNA"/>
</dbReference>
<feature type="domain" description="Cation efflux protein transmembrane" evidence="9">
    <location>
        <begin position="10"/>
        <end position="202"/>
    </location>
</feature>
<gene>
    <name evidence="11" type="ORF">DAERI_020200</name>
</gene>
<dbReference type="InterPro" id="IPR050291">
    <property type="entry name" value="CDF_Transporter"/>
</dbReference>
<dbReference type="GO" id="GO:0015341">
    <property type="term" value="F:zinc efflux antiporter activity"/>
    <property type="evidence" value="ECO:0007669"/>
    <property type="project" value="TreeGrafter"/>
</dbReference>
<sequence length="295" mass="31249">MDRTLRLARYSLLLGLLILALKAGAYLLTGSVALYSDALESIINVVASAAALFALSVARKPADAGHPYGHAKAEYFSAVLEGVLIVLAAVSILYSASQDLRAPKPLEGLGLGLLVSLGATLLNAGYGTYLVRSGRWLRSPALVADGQHLLTDVVTSGGVLVGLGLVALTGWTVLDPVMAMLVALNILWVGGRLVRSSARSLLDEAAPPETQALIRRLVAEHAEGALEAHDLRTRHAGRLTFIDFHLVVPEHLTVGQAHAICDRLEGVIEREVPDSEVTIHVEPESAAKHRGVLVL</sequence>
<dbReference type="OrthoDB" id="9806522at2"/>
<dbReference type="InterPro" id="IPR027470">
    <property type="entry name" value="Cation_efflux_CTD"/>
</dbReference>
<dbReference type="PANTHER" id="PTHR43840:SF15">
    <property type="entry name" value="MITOCHONDRIAL METAL TRANSPORTER 1-RELATED"/>
    <property type="match status" value="1"/>
</dbReference>
<feature type="transmembrane region" description="Helical" evidence="8">
    <location>
        <begin position="177"/>
        <end position="194"/>
    </location>
</feature>
<feature type="transmembrane region" description="Helical" evidence="8">
    <location>
        <begin position="12"/>
        <end position="35"/>
    </location>
</feature>
<protein>
    <submittedName>
        <fullName evidence="11">Cation diffusion facilitator family transporter</fullName>
    </submittedName>
</protein>
<evidence type="ECO:0000313" key="11">
    <source>
        <dbReference type="EMBL" id="GBF04603.1"/>
    </source>
</evidence>
<dbReference type="Pfam" id="PF16916">
    <property type="entry name" value="ZT_dimer"/>
    <property type="match status" value="1"/>
</dbReference>
<proteinExistence type="inferred from homology"/>
<dbReference type="RefSeq" id="WP_103128098.1">
    <property type="nucleotide sequence ID" value="NZ_BFAG01000002.1"/>
</dbReference>
<feature type="transmembrane region" description="Helical" evidence="8">
    <location>
        <begin position="109"/>
        <end position="129"/>
    </location>
</feature>
<keyword evidence="4" id="KW-1003">Cell membrane</keyword>
<name>A0A2I9CSG8_9DEIO</name>
<evidence type="ECO:0000256" key="4">
    <source>
        <dbReference type="ARBA" id="ARBA00022475"/>
    </source>
</evidence>
<dbReference type="Gene3D" id="1.20.1510.10">
    <property type="entry name" value="Cation efflux protein transmembrane domain"/>
    <property type="match status" value="1"/>
</dbReference>
<dbReference type="NCBIfam" id="TIGR01297">
    <property type="entry name" value="CDF"/>
    <property type="match status" value="1"/>
</dbReference>
<dbReference type="GO" id="GO:0015093">
    <property type="term" value="F:ferrous iron transmembrane transporter activity"/>
    <property type="evidence" value="ECO:0007669"/>
    <property type="project" value="TreeGrafter"/>
</dbReference>
<evidence type="ECO:0000256" key="5">
    <source>
        <dbReference type="ARBA" id="ARBA00022692"/>
    </source>
</evidence>
<comment type="similarity">
    <text evidence="2">Belongs to the cation diffusion facilitator (CDF) transporter (TC 2.A.4) family.</text>
</comment>
<keyword evidence="5 8" id="KW-0812">Transmembrane</keyword>
<dbReference type="SUPFAM" id="SSF161111">
    <property type="entry name" value="Cation efflux protein transmembrane domain-like"/>
    <property type="match status" value="1"/>
</dbReference>
<organism evidence="11 12">
    <name type="scientific">Deinococcus aerius</name>
    <dbReference type="NCBI Taxonomy" id="200253"/>
    <lineage>
        <taxon>Bacteria</taxon>
        <taxon>Thermotogati</taxon>
        <taxon>Deinococcota</taxon>
        <taxon>Deinococci</taxon>
        <taxon>Deinococcales</taxon>
        <taxon>Deinococcaceae</taxon>
        <taxon>Deinococcus</taxon>
    </lineage>
</organism>
<evidence type="ECO:0000259" key="9">
    <source>
        <dbReference type="Pfam" id="PF01545"/>
    </source>
</evidence>
<dbReference type="Pfam" id="PF01545">
    <property type="entry name" value="Cation_efflux"/>
    <property type="match status" value="1"/>
</dbReference>
<dbReference type="AlphaFoldDB" id="A0A2I9CSG8"/>
<evidence type="ECO:0000256" key="8">
    <source>
        <dbReference type="SAM" id="Phobius"/>
    </source>
</evidence>
<dbReference type="PANTHER" id="PTHR43840">
    <property type="entry name" value="MITOCHONDRIAL METAL TRANSPORTER 1-RELATED"/>
    <property type="match status" value="1"/>
</dbReference>
<evidence type="ECO:0000313" key="12">
    <source>
        <dbReference type="Proteomes" id="UP000236569"/>
    </source>
</evidence>
<dbReference type="InterPro" id="IPR002524">
    <property type="entry name" value="Cation_efflux"/>
</dbReference>
<keyword evidence="7 8" id="KW-0472">Membrane</keyword>
<keyword evidence="3" id="KW-0813">Transport</keyword>
<feature type="transmembrane region" description="Helical" evidence="8">
    <location>
        <begin position="78"/>
        <end position="97"/>
    </location>
</feature>
<comment type="caution">
    <text evidence="11">The sequence shown here is derived from an EMBL/GenBank/DDBJ whole genome shotgun (WGS) entry which is preliminary data.</text>
</comment>
<dbReference type="FunFam" id="3.30.70.1350:FF:000002">
    <property type="entry name" value="Ferrous-iron efflux pump FieF"/>
    <property type="match status" value="1"/>
</dbReference>
<dbReference type="GO" id="GO:0015086">
    <property type="term" value="F:cadmium ion transmembrane transporter activity"/>
    <property type="evidence" value="ECO:0007669"/>
    <property type="project" value="TreeGrafter"/>
</dbReference>
<comment type="subcellular location">
    <subcellularLocation>
        <location evidence="1">Cell membrane</location>
        <topology evidence="1">Multi-pass membrane protein</topology>
    </subcellularLocation>
</comment>
<dbReference type="Gene3D" id="3.30.70.1350">
    <property type="entry name" value="Cation efflux protein, cytoplasmic domain"/>
    <property type="match status" value="1"/>
</dbReference>
<reference evidence="12" key="1">
    <citation type="submission" date="2018-01" db="EMBL/GenBank/DDBJ databases">
        <title>Draft Genome Sequence of the Radioresistant Bacterium Deinococcus aerius TR0125, Isolated from the Higher Atmosphere above Japan.</title>
        <authorList>
            <person name="Satoh K."/>
            <person name="Arai H."/>
            <person name="Sanzen T."/>
            <person name="Kawaguchi Y."/>
            <person name="Hayashi H."/>
            <person name="Yokobori S."/>
            <person name="Yamagishi A."/>
            <person name="Oono Y."/>
            <person name="Narumi I."/>
        </authorList>
    </citation>
    <scope>NUCLEOTIDE SEQUENCE [LARGE SCALE GENOMIC DNA]</scope>
    <source>
        <strain evidence="12">TR0125</strain>
    </source>
</reference>
<dbReference type="InterPro" id="IPR027469">
    <property type="entry name" value="Cation_efflux_TMD_sf"/>
</dbReference>
<dbReference type="GO" id="GO:0006882">
    <property type="term" value="P:intracellular zinc ion homeostasis"/>
    <property type="evidence" value="ECO:0007669"/>
    <property type="project" value="TreeGrafter"/>
</dbReference>